<dbReference type="Pfam" id="PF05919">
    <property type="entry name" value="Mitovir_RNA_pol"/>
    <property type="match status" value="2"/>
</dbReference>
<accession>A0A6B7HM64</accession>
<evidence type="ECO:0000256" key="1">
    <source>
        <dbReference type="ARBA" id="ARBA00022484"/>
    </source>
</evidence>
<keyword evidence="3" id="KW-0548">Nucleotidyltransferase</keyword>
<proteinExistence type="predicted"/>
<dbReference type="PANTHER" id="PTHR34456:SF13">
    <property type="entry name" value="REVERSE TRANSCRIPTASE DOMAIN-CONTAINING PROTEIN"/>
    <property type="match status" value="1"/>
</dbReference>
<name>A0A6B7HM64_9VIRU</name>
<dbReference type="PANTHER" id="PTHR34456">
    <property type="entry name" value="MITOVIRUS RNA-DEPENDENT RNA POLYMERASE"/>
    <property type="match status" value="1"/>
</dbReference>
<evidence type="ECO:0000313" key="4">
    <source>
        <dbReference type="EMBL" id="QDA33962.1"/>
    </source>
</evidence>
<organism evidence="4">
    <name type="scientific">Mitovirus 2 BEG47</name>
    <dbReference type="NCBI Taxonomy" id="2588362"/>
    <lineage>
        <taxon>Viruses</taxon>
        <taxon>Riboviria</taxon>
        <taxon>Orthornavirae</taxon>
        <taxon>Lenarviricota</taxon>
        <taxon>Howeltoviricetes</taxon>
        <taxon>Cryppavirales</taxon>
        <taxon>Mitoviridae</taxon>
        <taxon>Mitovirus</taxon>
    </lineage>
</organism>
<dbReference type="SUPFAM" id="SSF56672">
    <property type="entry name" value="DNA/RNA polymerases"/>
    <property type="match status" value="1"/>
</dbReference>
<reference evidence="4" key="1">
    <citation type="submission" date="2018-04" db="EMBL/GenBank/DDBJ databases">
        <authorList>
            <person name="Sun X."/>
            <person name="Fei Z."/>
        </authorList>
    </citation>
    <scope>NUCLEOTIDE SEQUENCE</scope>
    <source>
        <strain evidence="4">MV2-BEG47</strain>
    </source>
</reference>
<keyword evidence="2" id="KW-0808">Transferase</keyword>
<dbReference type="InterPro" id="IPR008686">
    <property type="entry name" value="RNA_pol_mitovir"/>
</dbReference>
<evidence type="ECO:0000256" key="2">
    <source>
        <dbReference type="ARBA" id="ARBA00022679"/>
    </source>
</evidence>
<dbReference type="EMBL" id="MH244446">
    <property type="protein sequence ID" value="QDA33962.1"/>
    <property type="molecule type" value="Genomic_RNA"/>
</dbReference>
<protein>
    <submittedName>
        <fullName evidence="4">RNA-dependent RNA polymerase</fullName>
    </submittedName>
</protein>
<dbReference type="GO" id="GO:0003968">
    <property type="term" value="F:RNA-directed RNA polymerase activity"/>
    <property type="evidence" value="ECO:0007669"/>
    <property type="project" value="UniProtKB-KW"/>
</dbReference>
<evidence type="ECO:0000256" key="3">
    <source>
        <dbReference type="ARBA" id="ARBA00022695"/>
    </source>
</evidence>
<gene>
    <name evidence="4" type="primary">RdRp</name>
</gene>
<keyword evidence="1 4" id="KW-0696">RNA-directed RNA polymerase</keyword>
<dbReference type="InterPro" id="IPR043502">
    <property type="entry name" value="DNA/RNA_pol_sf"/>
</dbReference>
<sequence length="836" mass="93696">MTHSIFNKANNLFKVDRLQTRLRQMMGSINGMIVGNYGRPLLKVLLYFPSVLGIKSSIFMVKTLLRYASTLNRMRKQSGMTFVVKYLKACHVLLQQSICGQKLSDTGSLGARVSRTRGGGLPSLIPLHHRESIRKGNKMIIRLWLSLFSVYRVIDIPGKVKLSTITDASTADLGRLGEFSQFTSIFYKWIKDKWSSDGSISDALWEGPLDFLKGLRAKPFMISKSTPVTLGQGGVKVLSTSPLAILLSARVWKSEYARALFPLLEAWCKMTGNIWVLNRMELWSKGPADPRDQRLTITKRGEVISGGQDLMEVLPEVGRRFSVGFNFVLGKLGFKAEAAGKVRVFAMVDCFTQWLLEPLHKAVFQTLRLIPQDGTYDQVKPLDHLVDRQRKLQEDCKAPGSFIPRVTKRLPGDVRNAKAWALYSFDLSSATDRLPLVFQKALLSPILGAWGAEVWGCLLVAREYMIPKRADLGIKPTKVMYATGQPMGALSSWALLALIHHCIVQWSWYRVLRNRGQKWFTWYEDYAVLGDDVVILGSDVATAYVEIMEALGVSISLHKSLISPKGKGFEFAKRTFLDGVDVSAVSLLECLVSRAHLPNLLELVRKYNLTLGRYLSFLGYGYRAKGGANARLQTLPRRLRNYIVAFCSPSMPSFPGLRNWLALRSWGNSYSQGEAKVSAMILRFIENEKKALLEFLDRIQPLVAEAKRLGTVSRDRVHYGTAPRPASRVYIHAGVSTEVDQTIVDSLNETVYREAFLDVVCDARDLRAEAEELGVGELPDIEALWDKVSEMESRLGALPLPRSLLVSAGIKPSAVVGSDLKKWELYSRTFRSTKSQ</sequence>